<evidence type="ECO:0000259" key="2">
    <source>
        <dbReference type="Pfam" id="PF13354"/>
    </source>
</evidence>
<dbReference type="GO" id="GO:0008800">
    <property type="term" value="F:beta-lactamase activity"/>
    <property type="evidence" value="ECO:0007669"/>
    <property type="project" value="InterPro"/>
</dbReference>
<reference evidence="3" key="1">
    <citation type="submission" date="2017-11" db="EMBL/GenBank/DDBJ databases">
        <title>Three new genomes from thermophilic consortium.</title>
        <authorList>
            <person name="Quaggio R."/>
            <person name="Amgarten D."/>
            <person name="Setubal J.C."/>
        </authorList>
    </citation>
    <scope>NUCLEOTIDE SEQUENCE</scope>
    <source>
        <strain evidence="3">ZCTH01-B2</strain>
    </source>
</reference>
<dbReference type="GO" id="GO:0030655">
    <property type="term" value="P:beta-lactam antibiotic catabolic process"/>
    <property type="evidence" value="ECO:0007669"/>
    <property type="project" value="InterPro"/>
</dbReference>
<dbReference type="EMBL" id="PIUK01000054">
    <property type="protein sequence ID" value="MBY6276037.1"/>
    <property type="molecule type" value="Genomic_DNA"/>
</dbReference>
<keyword evidence="1" id="KW-1133">Transmembrane helix</keyword>
<dbReference type="AlphaFoldDB" id="A0A953LJM6"/>
<feature type="domain" description="Beta-lactamase class A catalytic" evidence="2">
    <location>
        <begin position="53"/>
        <end position="164"/>
    </location>
</feature>
<dbReference type="RefSeq" id="WP_273378963.1">
    <property type="nucleotide sequence ID" value="NZ_PIUK01000054.1"/>
</dbReference>
<dbReference type="Proteomes" id="UP000732377">
    <property type="component" value="Unassembled WGS sequence"/>
</dbReference>
<feature type="transmembrane region" description="Helical" evidence="1">
    <location>
        <begin position="6"/>
        <end position="26"/>
    </location>
</feature>
<gene>
    <name evidence="3" type="ORF">CWE10_07400</name>
</gene>
<dbReference type="InterPro" id="IPR045155">
    <property type="entry name" value="Beta-lactam_cat"/>
</dbReference>
<dbReference type="InterPro" id="IPR012338">
    <property type="entry name" value="Beta-lactam/transpept-like"/>
</dbReference>
<dbReference type="GO" id="GO:0046677">
    <property type="term" value="P:response to antibiotic"/>
    <property type="evidence" value="ECO:0007669"/>
    <property type="project" value="InterPro"/>
</dbReference>
<proteinExistence type="predicted"/>
<comment type="caution">
    <text evidence="3">The sequence shown here is derived from an EMBL/GenBank/DDBJ whole genome shotgun (WGS) entry which is preliminary data.</text>
</comment>
<name>A0A953LJM6_SYMTR</name>
<organism evidence="3 4">
    <name type="scientific">Symbiobacterium thermophilum</name>
    <dbReference type="NCBI Taxonomy" id="2734"/>
    <lineage>
        <taxon>Bacteria</taxon>
        <taxon>Bacillati</taxon>
        <taxon>Bacillota</taxon>
        <taxon>Clostridia</taxon>
        <taxon>Eubacteriales</taxon>
        <taxon>Symbiobacteriaceae</taxon>
        <taxon>Symbiobacterium</taxon>
    </lineage>
</organism>
<dbReference type="PANTHER" id="PTHR35333">
    <property type="entry name" value="BETA-LACTAMASE"/>
    <property type="match status" value="1"/>
</dbReference>
<protein>
    <recommendedName>
        <fullName evidence="2">Beta-lactamase class A catalytic domain-containing protein</fullName>
    </recommendedName>
</protein>
<evidence type="ECO:0000313" key="3">
    <source>
        <dbReference type="EMBL" id="MBY6276037.1"/>
    </source>
</evidence>
<keyword evidence="1" id="KW-0472">Membrane</keyword>
<dbReference type="SUPFAM" id="SSF56601">
    <property type="entry name" value="beta-lactamase/transpeptidase-like"/>
    <property type="match status" value="1"/>
</dbReference>
<dbReference type="PANTHER" id="PTHR35333:SF3">
    <property type="entry name" value="BETA-LACTAMASE-TYPE TRANSPEPTIDASE FOLD CONTAINING PROTEIN"/>
    <property type="match status" value="1"/>
</dbReference>
<evidence type="ECO:0000256" key="1">
    <source>
        <dbReference type="SAM" id="Phobius"/>
    </source>
</evidence>
<keyword evidence="1" id="KW-0812">Transmembrane</keyword>
<evidence type="ECO:0000313" key="4">
    <source>
        <dbReference type="Proteomes" id="UP000732377"/>
    </source>
</evidence>
<accession>A0A953LJM6</accession>
<dbReference type="Pfam" id="PF13354">
    <property type="entry name" value="Beta-lactamase2"/>
    <property type="match status" value="1"/>
</dbReference>
<sequence length="369" mass="42884">MGFFKTFFLIIAAVVVGLMAFSYILFKRDKKRTKEDIIKFIEAKPQNCAMTVIRNGETIIDLNGEKLIPLASTVKMIYAIAFVKAVKEKWIDPNEKVPIESVDVFYFENTDENAHKSWKWEEGIEYEVTLKEIAQGMMKYSSNACTDYMYLRLGCERIAQVMKDFSVHPHTDIYPVNSAMLIPAYFYQASQMKRKEIAKTIKDMDDQHYCELVQEMFQKIVNNEAKSLVHSLQIASDMDIQRELIKKLPASSSRSYAELMYRLGESDVLSAEEKELLYEIMGWKDFKATGERLWYKGGSTAFVLTSALFKSDNTESLAFSFFIEDMSRLNILWIKDLYKPFIQAFLEDKKFRKKVVRTLERKGLVHSLL</sequence>
<dbReference type="InterPro" id="IPR000871">
    <property type="entry name" value="Beta-lactam_class-A"/>
</dbReference>
<dbReference type="Gene3D" id="3.40.710.10">
    <property type="entry name" value="DD-peptidase/beta-lactamase superfamily"/>
    <property type="match status" value="1"/>
</dbReference>